<feature type="compositionally biased region" description="Gly residues" evidence="1">
    <location>
        <begin position="59"/>
        <end position="68"/>
    </location>
</feature>
<name>A0A2M4C1T8_9DIPT</name>
<dbReference type="GO" id="GO:0031533">
    <property type="term" value="C:mRNA capping enzyme complex"/>
    <property type="evidence" value="ECO:0007669"/>
    <property type="project" value="InterPro"/>
</dbReference>
<organism evidence="2">
    <name type="scientific">Anopheles marajoara</name>
    <dbReference type="NCBI Taxonomy" id="58244"/>
    <lineage>
        <taxon>Eukaryota</taxon>
        <taxon>Metazoa</taxon>
        <taxon>Ecdysozoa</taxon>
        <taxon>Arthropoda</taxon>
        <taxon>Hexapoda</taxon>
        <taxon>Insecta</taxon>
        <taxon>Pterygota</taxon>
        <taxon>Neoptera</taxon>
        <taxon>Endopterygota</taxon>
        <taxon>Diptera</taxon>
        <taxon>Nematocera</taxon>
        <taxon>Culicoidea</taxon>
        <taxon>Culicidae</taxon>
        <taxon>Anophelinae</taxon>
        <taxon>Anopheles</taxon>
    </lineage>
</organism>
<accession>A0A2M4C1T8</accession>
<dbReference type="Pfam" id="PF15320">
    <property type="entry name" value="RAM"/>
    <property type="match status" value="1"/>
</dbReference>
<dbReference type="AlphaFoldDB" id="A0A2M4C1T8"/>
<sequence length="162" mass="19483">MVDPKRHIYILSAEEQAFLEECEHEYANRFTDLDEEFMEYCQRAPHPPPIVFPWNPGYRRGGGGGGPWRGHRNDRRFHDRGRGGHYSQGQRYDGARQRSYHGDRDDYNRNNHYDNRSNHRDHHNRYERGRGDRNSAGAPYSRPYDRQQQQQHHHQQDRDANR</sequence>
<evidence type="ECO:0000256" key="1">
    <source>
        <dbReference type="SAM" id="MobiDB-lite"/>
    </source>
</evidence>
<dbReference type="InterPro" id="IPR028271">
    <property type="entry name" value="RAMAC"/>
</dbReference>
<protein>
    <submittedName>
        <fullName evidence="2">Uncharacterized protein</fullName>
    </submittedName>
</protein>
<dbReference type="GO" id="GO:0106005">
    <property type="term" value="P:RNA 5'-cap (guanine-N7)-methylation"/>
    <property type="evidence" value="ECO:0007669"/>
    <property type="project" value="InterPro"/>
</dbReference>
<evidence type="ECO:0000313" key="2">
    <source>
        <dbReference type="EMBL" id="MBW59255.1"/>
    </source>
</evidence>
<reference evidence="2" key="1">
    <citation type="submission" date="2018-01" db="EMBL/GenBank/DDBJ databases">
        <title>An insight into the sialome of Amazonian anophelines.</title>
        <authorList>
            <person name="Ribeiro J.M."/>
            <person name="Scarpassa V."/>
            <person name="Calvo E."/>
        </authorList>
    </citation>
    <scope>NUCLEOTIDE SEQUENCE</scope>
    <source>
        <tissue evidence="2">Salivary glands</tissue>
    </source>
</reference>
<proteinExistence type="predicted"/>
<dbReference type="GO" id="GO:0003723">
    <property type="term" value="F:RNA binding"/>
    <property type="evidence" value="ECO:0007669"/>
    <property type="project" value="InterPro"/>
</dbReference>
<feature type="compositionally biased region" description="Basic and acidic residues" evidence="1">
    <location>
        <begin position="93"/>
        <end position="133"/>
    </location>
</feature>
<dbReference type="EMBL" id="GGFJ01010114">
    <property type="protein sequence ID" value="MBW59255.1"/>
    <property type="molecule type" value="Transcribed_RNA"/>
</dbReference>
<feature type="region of interest" description="Disordered" evidence="1">
    <location>
        <begin position="55"/>
        <end position="162"/>
    </location>
</feature>